<keyword evidence="3" id="KW-1185">Reference proteome</keyword>
<evidence type="ECO:0000313" key="3">
    <source>
        <dbReference type="Proteomes" id="UP000494272"/>
    </source>
</evidence>
<dbReference type="Pfam" id="PF01381">
    <property type="entry name" value="HTH_3"/>
    <property type="match status" value="1"/>
</dbReference>
<dbReference type="SMART" id="SM00530">
    <property type="entry name" value="HTH_XRE"/>
    <property type="match status" value="1"/>
</dbReference>
<dbReference type="Proteomes" id="UP000494272">
    <property type="component" value="Unassembled WGS sequence"/>
</dbReference>
<evidence type="ECO:0000313" key="2">
    <source>
        <dbReference type="EMBL" id="CAB3840682.1"/>
    </source>
</evidence>
<organism evidence="2 3">
    <name type="scientific">Achromobacter dolens</name>
    <dbReference type="NCBI Taxonomy" id="1287738"/>
    <lineage>
        <taxon>Bacteria</taxon>
        <taxon>Pseudomonadati</taxon>
        <taxon>Pseudomonadota</taxon>
        <taxon>Betaproteobacteria</taxon>
        <taxon>Burkholderiales</taxon>
        <taxon>Alcaligenaceae</taxon>
        <taxon>Achromobacter</taxon>
    </lineage>
</organism>
<gene>
    <name evidence="2" type="ORF">LMG26841_01429</name>
</gene>
<evidence type="ECO:0000259" key="1">
    <source>
        <dbReference type="PROSITE" id="PS50943"/>
    </source>
</evidence>
<reference evidence="2 3" key="1">
    <citation type="submission" date="2020-04" db="EMBL/GenBank/DDBJ databases">
        <authorList>
            <person name="De Canck E."/>
        </authorList>
    </citation>
    <scope>NUCLEOTIDE SEQUENCE [LARGE SCALE GENOMIC DNA]</scope>
    <source>
        <strain evidence="2 3">LMG 26841</strain>
    </source>
</reference>
<dbReference type="CDD" id="cd00093">
    <property type="entry name" value="HTH_XRE"/>
    <property type="match status" value="1"/>
</dbReference>
<dbReference type="InterPro" id="IPR001387">
    <property type="entry name" value="Cro/C1-type_HTH"/>
</dbReference>
<dbReference type="EMBL" id="CADIKW010000002">
    <property type="protein sequence ID" value="CAB3840682.1"/>
    <property type="molecule type" value="Genomic_DNA"/>
</dbReference>
<feature type="domain" description="HTH cro/C1-type" evidence="1">
    <location>
        <begin position="16"/>
        <end position="70"/>
    </location>
</feature>
<dbReference type="Gene3D" id="1.10.260.40">
    <property type="entry name" value="lambda repressor-like DNA-binding domains"/>
    <property type="match status" value="1"/>
</dbReference>
<accession>A0A6S7DNK4</accession>
<dbReference type="InterPro" id="IPR010982">
    <property type="entry name" value="Lambda_DNA-bd_dom_sf"/>
</dbReference>
<proteinExistence type="predicted"/>
<name>A0A6S7DNK4_9BURK</name>
<dbReference type="SUPFAM" id="SSF47413">
    <property type="entry name" value="lambda repressor-like DNA-binding domains"/>
    <property type="match status" value="1"/>
</dbReference>
<protein>
    <recommendedName>
        <fullName evidence="1">HTH cro/C1-type domain-containing protein</fullName>
    </recommendedName>
</protein>
<sequence length="86" mass="9427">MADYTVRTAEQLPALLQAFRKKAGLTQAAAALRLGITQQTLSALERNAEKVGADRLLQLLSILGVELVLREPDEPPASRQVSDQDW</sequence>
<dbReference type="PROSITE" id="PS50943">
    <property type="entry name" value="HTH_CROC1"/>
    <property type="match status" value="1"/>
</dbReference>
<dbReference type="RefSeq" id="WP_049076396.1">
    <property type="nucleotide sequence ID" value="NZ_CADIJW010000021.1"/>
</dbReference>
<dbReference type="GO" id="GO:0003677">
    <property type="term" value="F:DNA binding"/>
    <property type="evidence" value="ECO:0007669"/>
    <property type="project" value="InterPro"/>
</dbReference>
<dbReference type="GeneID" id="94354977"/>
<dbReference type="AlphaFoldDB" id="A0A6S7DNK4"/>